<evidence type="ECO:0000256" key="5">
    <source>
        <dbReference type="ARBA" id="ARBA00023316"/>
    </source>
</evidence>
<evidence type="ECO:0000256" key="1">
    <source>
        <dbReference type="ARBA" id="ARBA00001561"/>
    </source>
</evidence>
<dbReference type="SMART" id="SM00644">
    <property type="entry name" value="Ami_2"/>
    <property type="match status" value="1"/>
</dbReference>
<name>A0ABQ1JQR1_9PROT</name>
<comment type="catalytic activity">
    <reaction evidence="1">
        <text>Hydrolyzes the link between N-acetylmuramoyl residues and L-amino acid residues in certain cell-wall glycopeptides.</text>
        <dbReference type="EC" id="3.5.1.28"/>
    </reaction>
</comment>
<dbReference type="EMBL" id="BMKF01000002">
    <property type="protein sequence ID" value="GGB75171.1"/>
    <property type="molecule type" value="Genomic_DNA"/>
</dbReference>
<dbReference type="SUPFAM" id="SSF55846">
    <property type="entry name" value="N-acetylmuramoyl-L-alanine amidase-like"/>
    <property type="match status" value="1"/>
</dbReference>
<sequence length="208" mass="22904">MLVLHYTGMKSGQDALDRMCDADAAVSAHYMVWENGDVVCLVDEEKRAWHAGVSSWQGDQDLNSRSVGIEIVNGGHDWPMEDGKLPPYPAGQIASVIELGKAIVERWQIPQVRIVGHSDIAPARKIDPGEHFPWAKLAQSGLGLWPLVLAEKEGPLEKSLAQIGYEIKDISAATSAFQRRWRPARVDGESDSETRQIAQSVADLYASF</sequence>
<dbReference type="CDD" id="cd06583">
    <property type="entry name" value="PGRP"/>
    <property type="match status" value="1"/>
</dbReference>
<dbReference type="InterPro" id="IPR002502">
    <property type="entry name" value="Amidase_domain"/>
</dbReference>
<evidence type="ECO:0000256" key="4">
    <source>
        <dbReference type="ARBA" id="ARBA00022801"/>
    </source>
</evidence>
<comment type="similarity">
    <text evidence="2">Belongs to the N-acetylmuramoyl-L-alanine amidase 2 family.</text>
</comment>
<accession>A0ABQ1JQR1</accession>
<dbReference type="InterPro" id="IPR036505">
    <property type="entry name" value="Amidase/PGRP_sf"/>
</dbReference>
<evidence type="ECO:0000256" key="3">
    <source>
        <dbReference type="ARBA" id="ARBA00011901"/>
    </source>
</evidence>
<evidence type="ECO:0000259" key="6">
    <source>
        <dbReference type="SMART" id="SM00644"/>
    </source>
</evidence>
<dbReference type="SUPFAM" id="SSF47090">
    <property type="entry name" value="PGBD-like"/>
    <property type="match status" value="1"/>
</dbReference>
<gene>
    <name evidence="7" type="ORF">GCM10011503_24820</name>
</gene>
<dbReference type="Gene3D" id="1.10.101.10">
    <property type="entry name" value="PGBD-like superfamily/PGBD"/>
    <property type="match status" value="1"/>
</dbReference>
<comment type="caution">
    <text evidence="7">The sequence shown here is derived from an EMBL/GenBank/DDBJ whole genome shotgun (WGS) entry which is preliminary data.</text>
</comment>
<keyword evidence="8" id="KW-1185">Reference proteome</keyword>
<dbReference type="InterPro" id="IPR036366">
    <property type="entry name" value="PGBDSf"/>
</dbReference>
<dbReference type="PANTHER" id="PTHR30417:SF1">
    <property type="entry name" value="N-ACETYLMURAMOYL-L-ALANINE AMIDASE AMID"/>
    <property type="match status" value="1"/>
</dbReference>
<evidence type="ECO:0000313" key="8">
    <source>
        <dbReference type="Proteomes" id="UP000628854"/>
    </source>
</evidence>
<dbReference type="Gene3D" id="3.40.80.10">
    <property type="entry name" value="Peptidoglycan recognition protein-like"/>
    <property type="match status" value="1"/>
</dbReference>
<feature type="domain" description="N-acetylmuramoyl-L-alanine amidase" evidence="6">
    <location>
        <begin position="1"/>
        <end position="129"/>
    </location>
</feature>
<reference evidence="8" key="1">
    <citation type="journal article" date="2019" name="Int. J. Syst. Evol. Microbiol.">
        <title>The Global Catalogue of Microorganisms (GCM) 10K type strain sequencing project: providing services to taxonomists for standard genome sequencing and annotation.</title>
        <authorList>
            <consortium name="The Broad Institute Genomics Platform"/>
            <consortium name="The Broad Institute Genome Sequencing Center for Infectious Disease"/>
            <person name="Wu L."/>
            <person name="Ma J."/>
        </authorList>
    </citation>
    <scope>NUCLEOTIDE SEQUENCE [LARGE SCALE GENOMIC DNA]</scope>
    <source>
        <strain evidence="8">CGMCC 1.15928</strain>
    </source>
</reference>
<organism evidence="7 8">
    <name type="scientific">Henriciella pelagia</name>
    <dbReference type="NCBI Taxonomy" id="1977912"/>
    <lineage>
        <taxon>Bacteria</taxon>
        <taxon>Pseudomonadati</taxon>
        <taxon>Pseudomonadota</taxon>
        <taxon>Alphaproteobacteria</taxon>
        <taxon>Hyphomonadales</taxon>
        <taxon>Hyphomonadaceae</taxon>
        <taxon>Henriciella</taxon>
    </lineage>
</organism>
<keyword evidence="5" id="KW-0961">Cell wall biogenesis/degradation</keyword>
<dbReference type="PANTHER" id="PTHR30417">
    <property type="entry name" value="N-ACETYLMURAMOYL-L-ALANINE AMIDASE AMID"/>
    <property type="match status" value="1"/>
</dbReference>
<keyword evidence="4" id="KW-0378">Hydrolase</keyword>
<proteinExistence type="inferred from homology"/>
<dbReference type="EC" id="3.5.1.28" evidence="3"/>
<evidence type="ECO:0000313" key="7">
    <source>
        <dbReference type="EMBL" id="GGB75171.1"/>
    </source>
</evidence>
<dbReference type="Proteomes" id="UP000628854">
    <property type="component" value="Unassembled WGS sequence"/>
</dbReference>
<protein>
    <recommendedName>
        <fullName evidence="3">N-acetylmuramoyl-L-alanine amidase</fullName>
        <ecNumber evidence="3">3.5.1.28</ecNumber>
    </recommendedName>
</protein>
<dbReference type="InterPro" id="IPR051206">
    <property type="entry name" value="NAMLAA_amidase_2"/>
</dbReference>
<dbReference type="InterPro" id="IPR036365">
    <property type="entry name" value="PGBD-like_sf"/>
</dbReference>
<dbReference type="Pfam" id="PF01510">
    <property type="entry name" value="Amidase_2"/>
    <property type="match status" value="1"/>
</dbReference>
<evidence type="ECO:0000256" key="2">
    <source>
        <dbReference type="ARBA" id="ARBA00007553"/>
    </source>
</evidence>